<dbReference type="InterPro" id="IPR036278">
    <property type="entry name" value="Sialidase_sf"/>
</dbReference>
<dbReference type="SUPFAM" id="SSF50939">
    <property type="entry name" value="Sialidases"/>
    <property type="match status" value="1"/>
</dbReference>
<keyword evidence="2" id="KW-1185">Reference proteome</keyword>
<gene>
    <name evidence="1" type="ORF">LPAF129_14690</name>
</gene>
<dbReference type="InterPro" id="IPR015943">
    <property type="entry name" value="WD40/YVTN_repeat-like_dom_sf"/>
</dbReference>
<evidence type="ECO:0000313" key="2">
    <source>
        <dbReference type="Proteomes" id="UP001055149"/>
    </source>
</evidence>
<dbReference type="EMBL" id="BQXH01000013">
    <property type="protein sequence ID" value="GKS81783.1"/>
    <property type="molecule type" value="Genomic_DNA"/>
</dbReference>
<dbReference type="Gene3D" id="2.130.10.10">
    <property type="entry name" value="YVTN repeat-like/Quinoprotein amine dehydrogenase"/>
    <property type="match status" value="1"/>
</dbReference>
<dbReference type="Proteomes" id="UP001055149">
    <property type="component" value="Unassembled WGS sequence"/>
</dbReference>
<comment type="caution">
    <text evidence="1">The sequence shown here is derived from an EMBL/GenBank/DDBJ whole genome shotgun (WGS) entry which is preliminary data.</text>
</comment>
<protein>
    <submittedName>
        <fullName evidence="1">Glycosyl hydrolase</fullName>
    </submittedName>
</protein>
<reference evidence="1" key="1">
    <citation type="journal article" date="2022" name="Int. J. Syst. Evol. Microbiol.">
        <title>A novel species of lactic acid bacteria, Ligilactobacillus pabuli sp. nov., isolated from alfalfa silage.</title>
        <authorList>
            <person name="Tohno M."/>
            <person name="Tanizawa Y."/>
            <person name="Sawada H."/>
            <person name="Sakamoto M."/>
            <person name="Ohkuma M."/>
            <person name="Kobayashi H."/>
        </authorList>
    </citation>
    <scope>NUCLEOTIDE SEQUENCE</scope>
    <source>
        <strain evidence="1">AF129</strain>
    </source>
</reference>
<organism evidence="1 2">
    <name type="scientific">Ligilactobacillus pabuli</name>
    <dbReference type="NCBI Taxonomy" id="2886039"/>
    <lineage>
        <taxon>Bacteria</taxon>
        <taxon>Bacillati</taxon>
        <taxon>Bacillota</taxon>
        <taxon>Bacilli</taxon>
        <taxon>Lactobacillales</taxon>
        <taxon>Lactobacillaceae</taxon>
        <taxon>Ligilactobacillus</taxon>
    </lineage>
</organism>
<name>A0ABQ5JJ57_9LACO</name>
<keyword evidence="1" id="KW-0378">Hydrolase</keyword>
<sequence length="396" mass="43732">MFVLLSLILGLELSQSATKIGTHLNYRVNRIVNVRGVELKQKNVFQTGLDGLTASLRKQTDVPVKLYVSPDAPLKVTINRSGQIQAITGYVFGHRKKGGNVSYLINYPAAHGEKMTIERSRTGVSAKNMRRQNLLAPFFKLMRTEQLAQTVTAQNYRSYDIFYGGASELNTEQSLVDLNAADSDSSSSVSGNWQYNVAVYAEGQTDVPLVRFYDSALKVSPPQKSATEQRTAGLGQNEVQFFRNAHDGYRLKSVNAALGTYYYELRTTNNGGKNWQILNDDPFHGEGGVALAVKFLSPSLGFIGIMQNAGTSSKLYRTSDGGHTFKQVTYPVHKVKVGQEETAIFIAPEMPVKTKNGLQMKVGQGEQGDYQGGRAQAVYRSTDQGETWQFVKISEK</sequence>
<dbReference type="GO" id="GO:0016787">
    <property type="term" value="F:hydrolase activity"/>
    <property type="evidence" value="ECO:0007669"/>
    <property type="project" value="UniProtKB-KW"/>
</dbReference>
<accession>A0ABQ5JJ57</accession>
<evidence type="ECO:0000313" key="1">
    <source>
        <dbReference type="EMBL" id="GKS81783.1"/>
    </source>
</evidence>
<proteinExistence type="predicted"/>